<dbReference type="Pfam" id="PF16391">
    <property type="entry name" value="DUF5000"/>
    <property type="match status" value="1"/>
</dbReference>
<dbReference type="InterPro" id="IPR033431">
    <property type="entry name" value="DUF5126"/>
</dbReference>
<sequence length="417" mass="47210">MNRTIIYGLLSILGYLSFVSCGDEDVNDPRGTGEVPAQIDVNTVRIKDLSGTSYIYYERPNDRNLKYVQAVYTLTDGTERKFNASYFTDSVVVDGFPKEGEYDVKLYSVSYAEKRSEPIVVKVHPEQPPYEKVLTDCKIEDTFSGFRFISKDEVGTDLSIIFLKQVGDKDWEEISAYYTRKSNSLLHIVRGMESQETKIGIYVTDKWGHKSDTTYVTVMPWYEIEIPKKNPLWKNMALPGDAEMHSWGSSSHVAVEKLWDGITVEVAGNDAWNTCYHTIPGKGLPKWTTIDLGAKYVFSRVVFHWRGGTASSAFGNYTPKVLEMYGSNNPTMSGEWDDSWTKLETFNIVREDGSQTPQSEMALTANEKLQAAEGYNLDFPVGIEAYRYIRLKIISTFGGLDYTAIGEMTLYGQKPEE</sequence>
<dbReference type="Gene3D" id="2.60.120.260">
    <property type="entry name" value="Galactose-binding domain-like"/>
    <property type="match status" value="1"/>
</dbReference>
<dbReference type="InterPro" id="IPR032164">
    <property type="entry name" value="DUF5000"/>
</dbReference>
<dbReference type="PROSITE" id="PS50022">
    <property type="entry name" value="FA58C_3"/>
    <property type="match status" value="1"/>
</dbReference>
<gene>
    <name evidence="2" type="ORF">ERS852557_02092</name>
</gene>
<dbReference type="AlphaFoldDB" id="A0A174RUW1"/>
<dbReference type="InterPro" id="IPR032527">
    <property type="entry name" value="DUF4959"/>
</dbReference>
<dbReference type="SUPFAM" id="SSF49785">
    <property type="entry name" value="Galactose-binding domain-like"/>
    <property type="match status" value="1"/>
</dbReference>
<dbReference type="InterPro" id="IPR000421">
    <property type="entry name" value="FA58C"/>
</dbReference>
<accession>A0A174RUW1</accession>
<dbReference type="Proteomes" id="UP000095541">
    <property type="component" value="Unassembled WGS sequence"/>
</dbReference>
<organism evidence="2 3">
    <name type="scientific">Bacteroides thetaiotaomicron</name>
    <dbReference type="NCBI Taxonomy" id="818"/>
    <lineage>
        <taxon>Bacteria</taxon>
        <taxon>Pseudomonadati</taxon>
        <taxon>Bacteroidota</taxon>
        <taxon>Bacteroidia</taxon>
        <taxon>Bacteroidales</taxon>
        <taxon>Bacteroidaceae</taxon>
        <taxon>Bacteroides</taxon>
    </lineage>
</organism>
<proteinExistence type="predicted"/>
<dbReference type="PROSITE" id="PS51257">
    <property type="entry name" value="PROKAR_LIPOPROTEIN"/>
    <property type="match status" value="1"/>
</dbReference>
<name>A0A174RUW1_BACT4</name>
<protein>
    <submittedName>
        <fullName evidence="2">F5/8 type C domain</fullName>
    </submittedName>
</protein>
<dbReference type="RefSeq" id="WP_081030430.1">
    <property type="nucleotide sequence ID" value="NZ_CZBI01000002.1"/>
</dbReference>
<dbReference type="InterPro" id="IPR008979">
    <property type="entry name" value="Galactose-bd-like_sf"/>
</dbReference>
<dbReference type="EMBL" id="CZBI01000002">
    <property type="protein sequence ID" value="CUP89404.1"/>
    <property type="molecule type" value="Genomic_DNA"/>
</dbReference>
<evidence type="ECO:0000313" key="3">
    <source>
        <dbReference type="Proteomes" id="UP000095541"/>
    </source>
</evidence>
<dbReference type="Pfam" id="PF16323">
    <property type="entry name" value="DUF4959"/>
    <property type="match status" value="1"/>
</dbReference>
<feature type="domain" description="F5/8 type C" evidence="1">
    <location>
        <begin position="269"/>
        <end position="413"/>
    </location>
</feature>
<reference evidence="2 3" key="1">
    <citation type="submission" date="2015-09" db="EMBL/GenBank/DDBJ databases">
        <authorList>
            <consortium name="Pathogen Informatics"/>
        </authorList>
    </citation>
    <scope>NUCLEOTIDE SEQUENCE [LARGE SCALE GENOMIC DNA]</scope>
    <source>
        <strain evidence="2 3">2789STDY5834945</strain>
    </source>
</reference>
<evidence type="ECO:0000313" key="2">
    <source>
        <dbReference type="EMBL" id="CUP89404.1"/>
    </source>
</evidence>
<evidence type="ECO:0000259" key="1">
    <source>
        <dbReference type="PROSITE" id="PS50022"/>
    </source>
</evidence>
<dbReference type="Pfam" id="PF17166">
    <property type="entry name" value="DUF5126"/>
    <property type="match status" value="1"/>
</dbReference>